<dbReference type="AlphaFoldDB" id="A0A1X0NX32"/>
<dbReference type="Proteomes" id="UP000192257">
    <property type="component" value="Unassembled WGS sequence"/>
</dbReference>
<dbReference type="EMBL" id="NBCO01000013">
    <property type="protein sequence ID" value="ORC89264.1"/>
    <property type="molecule type" value="Genomic_DNA"/>
</dbReference>
<keyword evidence="1" id="KW-0812">Transmembrane</keyword>
<proteinExistence type="predicted"/>
<feature type="transmembrane region" description="Helical" evidence="1">
    <location>
        <begin position="125"/>
        <end position="143"/>
    </location>
</feature>
<evidence type="ECO:0000313" key="3">
    <source>
        <dbReference type="Proteomes" id="UP000192257"/>
    </source>
</evidence>
<feature type="transmembrane region" description="Helical" evidence="1">
    <location>
        <begin position="168"/>
        <end position="194"/>
    </location>
</feature>
<keyword evidence="3" id="KW-1185">Reference proteome</keyword>
<gene>
    <name evidence="2" type="ORF">TM35_000132680</name>
</gene>
<evidence type="ECO:0000256" key="1">
    <source>
        <dbReference type="SAM" id="Phobius"/>
    </source>
</evidence>
<evidence type="ECO:0000313" key="2">
    <source>
        <dbReference type="EMBL" id="ORC89264.1"/>
    </source>
</evidence>
<comment type="caution">
    <text evidence="2">The sequence shown here is derived from an EMBL/GenBank/DDBJ whole genome shotgun (WGS) entry which is preliminary data.</text>
</comment>
<name>A0A1X0NX32_9TRYP</name>
<feature type="transmembrane region" description="Helical" evidence="1">
    <location>
        <begin position="6"/>
        <end position="27"/>
    </location>
</feature>
<feature type="transmembrane region" description="Helical" evidence="1">
    <location>
        <begin position="260"/>
        <end position="282"/>
    </location>
</feature>
<dbReference type="RefSeq" id="XP_028883330.1">
    <property type="nucleotide sequence ID" value="XM_029025484.1"/>
</dbReference>
<dbReference type="OrthoDB" id="249019at2759"/>
<protein>
    <submittedName>
        <fullName evidence="2">Uncharacterized protein</fullName>
    </submittedName>
</protein>
<dbReference type="VEuPathDB" id="TriTrypDB:TM35_000132680"/>
<dbReference type="GeneID" id="39985264"/>
<sequence length="309" mass="32997">MVPRVVSLYGAPALLLTAVVFLAVLLYTHPAVGATMSDTFAAVVAENVQLAVRHSRRVVGALLPPAARPHMKQFLAGLTSPALVAQGLRTIPGTITTTSTTTTTTNNNNMMLRVQDILAFPVEKFFYALGGMVAELLLLRLLVHPRRTRPFSSSSTSSSSCGFFTTHFGWWLLLLAVAVPNGVVEAGVVIALLARLPPETYTPAVVAGKLLQPYVAAALRSCPAVARFLHSPLWWRSSPQPVGRESQQQQGKGKGEGEEWLGSLVEVALWGSLALTVLLFLARWVCAEPAGCEGDVGGESDGESEEDVN</sequence>
<keyword evidence="1" id="KW-0472">Membrane</keyword>
<reference evidence="2 3" key="1">
    <citation type="submission" date="2017-03" db="EMBL/GenBank/DDBJ databases">
        <title>An alternative strategy for trypanosome survival in the mammalian bloodstream revealed through genome and transcriptome analysis of the ubiquitous bovine parasite Trypanosoma (Megatrypanum) theileri.</title>
        <authorList>
            <person name="Kelly S."/>
            <person name="Ivens A."/>
            <person name="Mott A."/>
            <person name="O'Neill E."/>
            <person name="Emms D."/>
            <person name="Macleod O."/>
            <person name="Voorheis P."/>
            <person name="Matthews J."/>
            <person name="Matthews K."/>
            <person name="Carrington M."/>
        </authorList>
    </citation>
    <scope>NUCLEOTIDE SEQUENCE [LARGE SCALE GENOMIC DNA]</scope>
    <source>
        <strain evidence="2">Edinburgh</strain>
    </source>
</reference>
<keyword evidence="1" id="KW-1133">Transmembrane helix</keyword>
<organism evidence="2 3">
    <name type="scientific">Trypanosoma theileri</name>
    <dbReference type="NCBI Taxonomy" id="67003"/>
    <lineage>
        <taxon>Eukaryota</taxon>
        <taxon>Discoba</taxon>
        <taxon>Euglenozoa</taxon>
        <taxon>Kinetoplastea</taxon>
        <taxon>Metakinetoplastina</taxon>
        <taxon>Trypanosomatida</taxon>
        <taxon>Trypanosomatidae</taxon>
        <taxon>Trypanosoma</taxon>
    </lineage>
</organism>
<accession>A0A1X0NX32</accession>